<sequence length="157" mass="18356">MPKRRKTEEGYERHLESTGGHAAKKLGNLDCTRRPENLVETARSEDQVFQDPLPLSIMHFIPNMAYCLGAPHTWRKCFRWCEKRNSRDARNSIRRLIGEVSLRVKWHPTPNDTANKAKIWRWPMVSKMVMRKEPDGKRALLAGPVMQSPQEHRYVPL</sequence>
<gene>
    <name evidence="2" type="ORF">P154DRAFT_582623</name>
</gene>
<reference evidence="2" key="1">
    <citation type="journal article" date="2020" name="Stud. Mycol.">
        <title>101 Dothideomycetes genomes: a test case for predicting lifestyles and emergence of pathogens.</title>
        <authorList>
            <person name="Haridas S."/>
            <person name="Albert R."/>
            <person name="Binder M."/>
            <person name="Bloem J."/>
            <person name="Labutti K."/>
            <person name="Salamov A."/>
            <person name="Andreopoulos B."/>
            <person name="Baker S."/>
            <person name="Barry K."/>
            <person name="Bills G."/>
            <person name="Bluhm B."/>
            <person name="Cannon C."/>
            <person name="Castanera R."/>
            <person name="Culley D."/>
            <person name="Daum C."/>
            <person name="Ezra D."/>
            <person name="Gonzalez J."/>
            <person name="Henrissat B."/>
            <person name="Kuo A."/>
            <person name="Liang C."/>
            <person name="Lipzen A."/>
            <person name="Lutzoni F."/>
            <person name="Magnuson J."/>
            <person name="Mondo S."/>
            <person name="Nolan M."/>
            <person name="Ohm R."/>
            <person name="Pangilinan J."/>
            <person name="Park H.-J."/>
            <person name="Ramirez L."/>
            <person name="Alfaro M."/>
            <person name="Sun H."/>
            <person name="Tritt A."/>
            <person name="Yoshinaga Y."/>
            <person name="Zwiers L.-H."/>
            <person name="Turgeon B."/>
            <person name="Goodwin S."/>
            <person name="Spatafora J."/>
            <person name="Crous P."/>
            <person name="Grigoriev I."/>
        </authorList>
    </citation>
    <scope>NUCLEOTIDE SEQUENCE</scope>
    <source>
        <strain evidence="2">CBS 123094</strain>
    </source>
</reference>
<evidence type="ECO:0000256" key="1">
    <source>
        <dbReference type="SAM" id="MobiDB-lite"/>
    </source>
</evidence>
<dbReference type="EMBL" id="ML977694">
    <property type="protein sequence ID" value="KAF1993613.1"/>
    <property type="molecule type" value="Genomic_DNA"/>
</dbReference>
<proteinExistence type="predicted"/>
<evidence type="ECO:0000313" key="3">
    <source>
        <dbReference type="Proteomes" id="UP000799779"/>
    </source>
</evidence>
<evidence type="ECO:0000313" key="2">
    <source>
        <dbReference type="EMBL" id="KAF1993613.1"/>
    </source>
</evidence>
<name>A0A6A5VVQ9_9PLEO</name>
<organism evidence="2 3">
    <name type="scientific">Amniculicola lignicola CBS 123094</name>
    <dbReference type="NCBI Taxonomy" id="1392246"/>
    <lineage>
        <taxon>Eukaryota</taxon>
        <taxon>Fungi</taxon>
        <taxon>Dikarya</taxon>
        <taxon>Ascomycota</taxon>
        <taxon>Pezizomycotina</taxon>
        <taxon>Dothideomycetes</taxon>
        <taxon>Pleosporomycetidae</taxon>
        <taxon>Pleosporales</taxon>
        <taxon>Amniculicolaceae</taxon>
        <taxon>Amniculicola</taxon>
    </lineage>
</organism>
<keyword evidence="3" id="KW-1185">Reference proteome</keyword>
<protein>
    <submittedName>
        <fullName evidence="2">Uncharacterized protein</fullName>
    </submittedName>
</protein>
<dbReference type="Proteomes" id="UP000799779">
    <property type="component" value="Unassembled WGS sequence"/>
</dbReference>
<feature type="compositionally biased region" description="Basic and acidic residues" evidence="1">
    <location>
        <begin position="1"/>
        <end position="16"/>
    </location>
</feature>
<accession>A0A6A5VVQ9</accession>
<dbReference type="AlphaFoldDB" id="A0A6A5VVQ9"/>
<feature type="region of interest" description="Disordered" evidence="1">
    <location>
        <begin position="1"/>
        <end position="20"/>
    </location>
</feature>